<gene>
    <name evidence="5" type="ORF">COO92_02965</name>
</gene>
<dbReference type="InterPro" id="IPR001296">
    <property type="entry name" value="Glyco_trans_1"/>
</dbReference>
<evidence type="ECO:0000313" key="5">
    <source>
        <dbReference type="EMBL" id="PKR60325.1"/>
    </source>
</evidence>
<dbReference type="SUPFAM" id="SSF53756">
    <property type="entry name" value="UDP-Glycosyltransferase/glycogen phosphorylase"/>
    <property type="match status" value="1"/>
</dbReference>
<dbReference type="Gene3D" id="3.40.50.2000">
    <property type="entry name" value="Glycogen Phosphorylase B"/>
    <property type="match status" value="2"/>
</dbReference>
<dbReference type="EMBL" id="NXGX01000001">
    <property type="protein sequence ID" value="PKR60325.1"/>
    <property type="molecule type" value="Genomic_DNA"/>
</dbReference>
<sequence length="341" mass="37490">MTMLLQTMAGSPFGGAEEFFVRLACGFERVGIEQHCVVRPNEGRNAVLAASGVSFDELPFGGRLDVRTPWNLRKQLKRHKPRIVLSWMNRASRMTPSGDFVKVARLGGYYKLKNFRDCDHLIGNTRNICDYLIGEGWPVDRTHYLPNFVDAKPGAAISRAEFNTPDDAPLILGLGRLHDNKGFDTLIRAMAEVPGTYLWIAGAGDLKDDLLKLAGECGVADRVRLLGWRRDVANLFATCDVFCASSRHEPLGNMVIEAWAHGKPVVAQASQGPVQLITPGESGLLSKLEDVSALAADLRAVLDDRVLSDTLSRNGRAAFEADFTEDVVVAKYKAFFDEVAL</sequence>
<dbReference type="PANTHER" id="PTHR12526">
    <property type="entry name" value="GLYCOSYLTRANSFERASE"/>
    <property type="match status" value="1"/>
</dbReference>
<protein>
    <submittedName>
        <fullName evidence="5">Glycosyl transferase</fullName>
    </submittedName>
</protein>
<dbReference type="GO" id="GO:0016757">
    <property type="term" value="F:glycosyltransferase activity"/>
    <property type="evidence" value="ECO:0007669"/>
    <property type="project" value="UniProtKB-KW"/>
</dbReference>
<keyword evidence="6" id="KW-1185">Reference proteome</keyword>
<dbReference type="AlphaFoldDB" id="A0A2N3LBX2"/>
<proteinExistence type="inferred from homology"/>
<dbReference type="Pfam" id="PF00534">
    <property type="entry name" value="Glycos_transf_1"/>
    <property type="match status" value="1"/>
</dbReference>
<evidence type="ECO:0000259" key="4">
    <source>
        <dbReference type="Pfam" id="PF00534"/>
    </source>
</evidence>
<feature type="domain" description="Glycosyl transferase family 1" evidence="4">
    <location>
        <begin position="158"/>
        <end position="316"/>
    </location>
</feature>
<keyword evidence="2" id="KW-0328">Glycosyltransferase</keyword>
<name>A0A2N3LBX2_9PROT</name>
<evidence type="ECO:0000256" key="2">
    <source>
        <dbReference type="ARBA" id="ARBA00022676"/>
    </source>
</evidence>
<keyword evidence="3 5" id="KW-0808">Transferase</keyword>
<organism evidence="5 6">
    <name type="scientific">Thalassospira lohafexi</name>
    <dbReference type="NCBI Taxonomy" id="744227"/>
    <lineage>
        <taxon>Bacteria</taxon>
        <taxon>Pseudomonadati</taxon>
        <taxon>Pseudomonadota</taxon>
        <taxon>Alphaproteobacteria</taxon>
        <taxon>Rhodospirillales</taxon>
        <taxon>Thalassospiraceae</taxon>
        <taxon>Thalassospira</taxon>
    </lineage>
</organism>
<dbReference type="CDD" id="cd03811">
    <property type="entry name" value="GT4_GT28_WabH-like"/>
    <property type="match status" value="1"/>
</dbReference>
<dbReference type="PANTHER" id="PTHR12526:SF640">
    <property type="entry name" value="COLANIC ACID BIOSYNTHESIS GLYCOSYLTRANSFERASE WCAL-RELATED"/>
    <property type="match status" value="1"/>
</dbReference>
<comment type="similarity">
    <text evidence="1">Belongs to the glycosyltransferase group 1 family. Glycosyltransferase 4 subfamily.</text>
</comment>
<reference evidence="5 6" key="1">
    <citation type="submission" date="2017-09" db="EMBL/GenBank/DDBJ databases">
        <title>Biodiversity and function of Thalassospira species in the particle-attached aromatic-hydrocarbon-degrading consortia from the surface seawater of the China South Sea.</title>
        <authorList>
            <person name="Dong C."/>
            <person name="Lai Q."/>
            <person name="Shao Z."/>
        </authorList>
    </citation>
    <scope>NUCLEOTIDE SEQUENCE [LARGE SCALE GENOMIC DNA]</scope>
    <source>
        <strain evidence="5 6">139Z-12</strain>
    </source>
</reference>
<evidence type="ECO:0000256" key="3">
    <source>
        <dbReference type="ARBA" id="ARBA00022679"/>
    </source>
</evidence>
<accession>A0A2N3LBX2</accession>
<comment type="caution">
    <text evidence="5">The sequence shown here is derived from an EMBL/GenBank/DDBJ whole genome shotgun (WGS) entry which is preliminary data.</text>
</comment>
<evidence type="ECO:0000313" key="6">
    <source>
        <dbReference type="Proteomes" id="UP000233332"/>
    </source>
</evidence>
<dbReference type="Proteomes" id="UP000233332">
    <property type="component" value="Unassembled WGS sequence"/>
</dbReference>
<evidence type="ECO:0000256" key="1">
    <source>
        <dbReference type="ARBA" id="ARBA00009481"/>
    </source>
</evidence>